<reference evidence="4 5" key="1">
    <citation type="submission" date="2019-04" db="EMBL/GenBank/DDBJ databases">
        <authorList>
            <person name="Jiang L."/>
        </authorList>
    </citation>
    <scope>NUCLEOTIDE SEQUENCE [LARGE SCALE GENOMIC DNA]</scope>
    <source>
        <strain evidence="4 5">YIM 131853</strain>
    </source>
</reference>
<dbReference type="Proteomes" id="UP000309133">
    <property type="component" value="Unassembled WGS sequence"/>
</dbReference>
<comment type="caution">
    <text evidence="4">The sequence shown here is derived from an EMBL/GenBank/DDBJ whole genome shotgun (WGS) entry which is preliminary data.</text>
</comment>
<dbReference type="Gene3D" id="3.90.850.10">
    <property type="entry name" value="Fumarylacetoacetase-like, C-terminal domain"/>
    <property type="match status" value="1"/>
</dbReference>
<sequence>MRLVSYFLDGAPGVGELRDAVVIPLQGLSEIGAATPAELLRSAVRKVQAAVPISRVILRPAVPNPTKIFCVGLNYLSHVDETKRDLPSYPVLFPKYASSLIAADAPISLPAESDQVDYEGELAVVIGRAGRRIPESSAMDHVLGYTVANDVTVRDYQYKTHQWLQGKAWDGTTPLGPDIVTPDSVDLSTARIRTVLNGSTMQDSDLSKLIFSIPRLIATISEFTELQPGDVILTGTPGGVGFHRDPQVFLRDGDLVSVEIEGVGRINSTVTAEIGAHQPPVIAEVNA</sequence>
<dbReference type="InterPro" id="IPR051121">
    <property type="entry name" value="FAH"/>
</dbReference>
<dbReference type="EMBL" id="SSSM01000003">
    <property type="protein sequence ID" value="THG31517.1"/>
    <property type="molecule type" value="Genomic_DNA"/>
</dbReference>
<dbReference type="AlphaFoldDB" id="A0A4V3WTD7"/>
<evidence type="ECO:0000259" key="3">
    <source>
        <dbReference type="Pfam" id="PF01557"/>
    </source>
</evidence>
<evidence type="ECO:0000256" key="2">
    <source>
        <dbReference type="ARBA" id="ARBA00022723"/>
    </source>
</evidence>
<keyword evidence="5" id="KW-1185">Reference proteome</keyword>
<dbReference type="SUPFAM" id="SSF56529">
    <property type="entry name" value="FAH"/>
    <property type="match status" value="1"/>
</dbReference>
<dbReference type="GO" id="GO:0016787">
    <property type="term" value="F:hydrolase activity"/>
    <property type="evidence" value="ECO:0007669"/>
    <property type="project" value="UniProtKB-KW"/>
</dbReference>
<dbReference type="GO" id="GO:0016853">
    <property type="term" value="F:isomerase activity"/>
    <property type="evidence" value="ECO:0007669"/>
    <property type="project" value="UniProtKB-ARBA"/>
</dbReference>
<dbReference type="InterPro" id="IPR011234">
    <property type="entry name" value="Fumarylacetoacetase-like_C"/>
</dbReference>
<keyword evidence="4" id="KW-0378">Hydrolase</keyword>
<evidence type="ECO:0000256" key="1">
    <source>
        <dbReference type="ARBA" id="ARBA00010211"/>
    </source>
</evidence>
<dbReference type="RefSeq" id="WP_136426637.1">
    <property type="nucleotide sequence ID" value="NZ_SSSM01000003.1"/>
</dbReference>
<keyword evidence="2" id="KW-0479">Metal-binding</keyword>
<evidence type="ECO:0000313" key="4">
    <source>
        <dbReference type="EMBL" id="THG31517.1"/>
    </source>
</evidence>
<feature type="domain" description="Fumarylacetoacetase-like C-terminal" evidence="3">
    <location>
        <begin position="67"/>
        <end position="270"/>
    </location>
</feature>
<protein>
    <submittedName>
        <fullName evidence="4">Fumarylacetoacetate hydrolase family protein</fullName>
    </submittedName>
</protein>
<accession>A0A4V3WTD7</accession>
<dbReference type="OrthoDB" id="9805307at2"/>
<comment type="similarity">
    <text evidence="1">Belongs to the FAH family.</text>
</comment>
<name>A0A4V3WTD7_9MICO</name>
<dbReference type="Pfam" id="PF01557">
    <property type="entry name" value="FAA_hydrolase"/>
    <property type="match status" value="1"/>
</dbReference>
<dbReference type="GO" id="GO:0046872">
    <property type="term" value="F:metal ion binding"/>
    <property type="evidence" value="ECO:0007669"/>
    <property type="project" value="UniProtKB-KW"/>
</dbReference>
<dbReference type="PANTHER" id="PTHR42796:SF4">
    <property type="entry name" value="FUMARYLACETOACETATE HYDROLASE DOMAIN-CONTAINING PROTEIN 2A"/>
    <property type="match status" value="1"/>
</dbReference>
<dbReference type="GO" id="GO:0019752">
    <property type="term" value="P:carboxylic acid metabolic process"/>
    <property type="evidence" value="ECO:0007669"/>
    <property type="project" value="UniProtKB-ARBA"/>
</dbReference>
<evidence type="ECO:0000313" key="5">
    <source>
        <dbReference type="Proteomes" id="UP000309133"/>
    </source>
</evidence>
<dbReference type="PANTHER" id="PTHR42796">
    <property type="entry name" value="FUMARYLACETOACETATE HYDROLASE DOMAIN-CONTAINING PROTEIN 2A-RELATED"/>
    <property type="match status" value="1"/>
</dbReference>
<dbReference type="InterPro" id="IPR036663">
    <property type="entry name" value="Fumarylacetoacetase_C_sf"/>
</dbReference>
<gene>
    <name evidence="4" type="ORF">E6C64_05420</name>
</gene>
<proteinExistence type="inferred from homology"/>
<dbReference type="FunFam" id="3.90.850.10:FF:000002">
    <property type="entry name" value="2-hydroxyhepta-2,4-diene-1,7-dioate isomerase"/>
    <property type="match status" value="1"/>
</dbReference>
<organism evidence="4 5">
    <name type="scientific">Naasia lichenicola</name>
    <dbReference type="NCBI Taxonomy" id="2565933"/>
    <lineage>
        <taxon>Bacteria</taxon>
        <taxon>Bacillati</taxon>
        <taxon>Actinomycetota</taxon>
        <taxon>Actinomycetes</taxon>
        <taxon>Micrococcales</taxon>
        <taxon>Microbacteriaceae</taxon>
        <taxon>Naasia</taxon>
    </lineage>
</organism>